<reference evidence="2 3" key="1">
    <citation type="submission" date="2019-04" db="EMBL/GenBank/DDBJ databases">
        <title>Lewinella litorea sp. nov., isolated from a marine sand.</title>
        <authorList>
            <person name="Yoon J.-H."/>
        </authorList>
    </citation>
    <scope>NUCLEOTIDE SEQUENCE [LARGE SCALE GENOMIC DNA]</scope>
    <source>
        <strain evidence="2 3">HSMS-39</strain>
    </source>
</reference>
<evidence type="ECO:0000313" key="3">
    <source>
        <dbReference type="Proteomes" id="UP000308528"/>
    </source>
</evidence>
<dbReference type="RefSeq" id="WP_136458430.1">
    <property type="nucleotide sequence ID" value="NZ_SRSF01000003.1"/>
</dbReference>
<dbReference type="InterPro" id="IPR036412">
    <property type="entry name" value="HAD-like_sf"/>
</dbReference>
<accession>A0A4V3XL66</accession>
<dbReference type="InterPro" id="IPR023214">
    <property type="entry name" value="HAD_sf"/>
</dbReference>
<dbReference type="EMBL" id="SRSF01000003">
    <property type="protein sequence ID" value="THH39683.1"/>
    <property type="molecule type" value="Genomic_DNA"/>
</dbReference>
<dbReference type="CDD" id="cd01427">
    <property type="entry name" value="HAD_like"/>
    <property type="match status" value="1"/>
</dbReference>
<sequence length="197" mass="22120">MSDRHLQLAVFRLNDMCVGVQEGMDRFLPTASLEKMPGVEATFTWLRKRGVRICLLSDYDRDDTRLLLRRLGWSVDETGTVQEIITRQSEKDNPVRLAQENAGLDSPGLCFVAADTPRLLEQAFAARVHFALAICNGRHTYNELAVAPHHAMLDSLIQLPNFLLQHLPAAGECPPAKPRTGGFSLPRLRLPRPLSRR</sequence>
<evidence type="ECO:0008006" key="4">
    <source>
        <dbReference type="Google" id="ProtNLM"/>
    </source>
</evidence>
<comment type="caution">
    <text evidence="2">The sequence shown here is derived from an EMBL/GenBank/DDBJ whole genome shotgun (WGS) entry which is preliminary data.</text>
</comment>
<protein>
    <recommendedName>
        <fullName evidence="4">HAD family hydrolase</fullName>
    </recommendedName>
</protein>
<feature type="region of interest" description="Disordered" evidence="1">
    <location>
        <begin position="173"/>
        <end position="197"/>
    </location>
</feature>
<name>A0A4V3XL66_9BACT</name>
<dbReference type="AlphaFoldDB" id="A0A4V3XL66"/>
<feature type="compositionally biased region" description="Low complexity" evidence="1">
    <location>
        <begin position="184"/>
        <end position="197"/>
    </location>
</feature>
<evidence type="ECO:0000256" key="1">
    <source>
        <dbReference type="SAM" id="MobiDB-lite"/>
    </source>
</evidence>
<dbReference type="Gene3D" id="3.40.50.1000">
    <property type="entry name" value="HAD superfamily/HAD-like"/>
    <property type="match status" value="1"/>
</dbReference>
<organism evidence="2 3">
    <name type="scientific">Neolewinella litorea</name>
    <dbReference type="NCBI Taxonomy" id="2562452"/>
    <lineage>
        <taxon>Bacteria</taxon>
        <taxon>Pseudomonadati</taxon>
        <taxon>Bacteroidota</taxon>
        <taxon>Saprospiria</taxon>
        <taxon>Saprospirales</taxon>
        <taxon>Lewinellaceae</taxon>
        <taxon>Neolewinella</taxon>
    </lineage>
</organism>
<dbReference type="Proteomes" id="UP000308528">
    <property type="component" value="Unassembled WGS sequence"/>
</dbReference>
<proteinExistence type="predicted"/>
<evidence type="ECO:0000313" key="2">
    <source>
        <dbReference type="EMBL" id="THH39683.1"/>
    </source>
</evidence>
<dbReference type="SUPFAM" id="SSF56784">
    <property type="entry name" value="HAD-like"/>
    <property type="match status" value="1"/>
</dbReference>
<keyword evidence="3" id="KW-1185">Reference proteome</keyword>
<dbReference type="OrthoDB" id="5504491at2"/>
<gene>
    <name evidence="2" type="ORF">E4021_08680</name>
</gene>